<gene>
    <name evidence="3" type="ORF">COX24_01720</name>
</gene>
<keyword evidence="1" id="KW-0812">Transmembrane</keyword>
<dbReference type="Proteomes" id="UP000230447">
    <property type="component" value="Unassembled WGS sequence"/>
</dbReference>
<proteinExistence type="predicted"/>
<name>A0A2G9ZF95_9BACT</name>
<keyword evidence="3" id="KW-0808">Transferase</keyword>
<keyword evidence="1" id="KW-0472">Membrane</keyword>
<feature type="transmembrane region" description="Helical" evidence="1">
    <location>
        <begin position="249"/>
        <end position="268"/>
    </location>
</feature>
<protein>
    <submittedName>
        <fullName evidence="3">Glycosyltransferase</fullName>
    </submittedName>
</protein>
<dbReference type="GO" id="GO:0016758">
    <property type="term" value="F:hexosyltransferase activity"/>
    <property type="evidence" value="ECO:0007669"/>
    <property type="project" value="UniProtKB-ARBA"/>
</dbReference>
<dbReference type="InterPro" id="IPR029044">
    <property type="entry name" value="Nucleotide-diphossugar_trans"/>
</dbReference>
<evidence type="ECO:0000259" key="2">
    <source>
        <dbReference type="Pfam" id="PF00535"/>
    </source>
</evidence>
<dbReference type="AlphaFoldDB" id="A0A2G9ZF95"/>
<dbReference type="Gene3D" id="3.90.550.10">
    <property type="entry name" value="Spore Coat Polysaccharide Biosynthesis Protein SpsA, Chain A"/>
    <property type="match status" value="1"/>
</dbReference>
<evidence type="ECO:0000256" key="1">
    <source>
        <dbReference type="SAM" id="Phobius"/>
    </source>
</evidence>
<keyword evidence="1" id="KW-1133">Transmembrane helix</keyword>
<dbReference type="Pfam" id="PF00535">
    <property type="entry name" value="Glycos_transf_2"/>
    <property type="match status" value="1"/>
</dbReference>
<dbReference type="PANTHER" id="PTHR22916:SF3">
    <property type="entry name" value="UDP-GLCNAC:BETAGAL BETA-1,3-N-ACETYLGLUCOSAMINYLTRANSFERASE-LIKE PROTEIN 1"/>
    <property type="match status" value="1"/>
</dbReference>
<accession>A0A2G9ZF95</accession>
<comment type="caution">
    <text evidence="3">The sequence shown here is derived from an EMBL/GenBank/DDBJ whole genome shotgun (WGS) entry which is preliminary data.</text>
</comment>
<organism evidence="3 4">
    <name type="scientific">bacterium (Candidatus Gribaldobacteria) CG23_combo_of_CG06-09_8_20_14_all_37_87_8</name>
    <dbReference type="NCBI Taxonomy" id="2014278"/>
    <lineage>
        <taxon>Bacteria</taxon>
        <taxon>Candidatus Gribaldobacteria</taxon>
    </lineage>
</organism>
<evidence type="ECO:0000313" key="4">
    <source>
        <dbReference type="Proteomes" id="UP000230447"/>
    </source>
</evidence>
<reference evidence="3 4" key="1">
    <citation type="submission" date="2017-09" db="EMBL/GenBank/DDBJ databases">
        <title>Depth-based differentiation of microbial function through sediment-hosted aquifers and enrichment of novel symbionts in the deep terrestrial subsurface.</title>
        <authorList>
            <person name="Probst A.J."/>
            <person name="Ladd B."/>
            <person name="Jarett J.K."/>
            <person name="Geller-Mcgrath D.E."/>
            <person name="Sieber C.M."/>
            <person name="Emerson J.B."/>
            <person name="Anantharaman K."/>
            <person name="Thomas B.C."/>
            <person name="Malmstrom R."/>
            <person name="Stieglmeier M."/>
            <person name="Klingl A."/>
            <person name="Woyke T."/>
            <person name="Ryan C.M."/>
            <person name="Banfield J.F."/>
        </authorList>
    </citation>
    <scope>NUCLEOTIDE SEQUENCE [LARGE SCALE GENOMIC DNA]</scope>
    <source>
        <strain evidence="3">CG23_combo_of_CG06-09_8_20_14_all_37_87_8</strain>
    </source>
</reference>
<dbReference type="InterPro" id="IPR001173">
    <property type="entry name" value="Glyco_trans_2-like"/>
</dbReference>
<dbReference type="EMBL" id="PCSB01000033">
    <property type="protein sequence ID" value="PIP31781.1"/>
    <property type="molecule type" value="Genomic_DNA"/>
</dbReference>
<dbReference type="SUPFAM" id="SSF53448">
    <property type="entry name" value="Nucleotide-diphospho-sugar transferases"/>
    <property type="match status" value="1"/>
</dbReference>
<feature type="domain" description="Glycosyltransferase 2-like" evidence="2">
    <location>
        <begin position="18"/>
        <end position="179"/>
    </location>
</feature>
<dbReference type="PANTHER" id="PTHR22916">
    <property type="entry name" value="GLYCOSYLTRANSFERASE"/>
    <property type="match status" value="1"/>
</dbReference>
<evidence type="ECO:0000313" key="3">
    <source>
        <dbReference type="EMBL" id="PIP31781.1"/>
    </source>
</evidence>
<sequence length="274" mass="31999">MHYNSLMENKKNNNAFISVIMATCNGERFLKLAVESILTQTFKEFEFLIVNDKSTDSTPDILKAFSLKDKRIKVITNQENLGLTKSLNKALALAQGKYIARMDDDDISLKERLQKQFDFMESHKEIALCGSLAFVIDERGVVIGEKNLALDDKALNKKLLFNNQLVHSAWFLRANVLKEIGYYNEQFKKAQDYELLFRIATKYKVCNLSEKLIKWRKRENSLSFQDKAQQKYALKARWLAITKYGYPKFLGLFYIIIRFVWLLIPLRVKKKIKT</sequence>